<dbReference type="PANTHER" id="PTHR13628:SF1">
    <property type="entry name" value="TRANSMEMBRANE PROTEIN 267"/>
    <property type="match status" value="1"/>
</dbReference>
<evidence type="ECO:0000256" key="7">
    <source>
        <dbReference type="SAM" id="SignalP"/>
    </source>
</evidence>
<reference evidence="9" key="1">
    <citation type="submission" date="2013-03" db="EMBL/GenBank/DDBJ databases">
        <title>The Genome Sequence of Anopheles dirus WRAIR2.</title>
        <authorList>
            <consortium name="The Broad Institute Genomics Platform"/>
            <person name="Neafsey D.E."/>
            <person name="Walton C."/>
            <person name="Walker B."/>
            <person name="Young S.K."/>
            <person name="Zeng Q."/>
            <person name="Gargeya S."/>
            <person name="Fitzgerald M."/>
            <person name="Haas B."/>
            <person name="Abouelleil A."/>
            <person name="Allen A.W."/>
            <person name="Alvarado L."/>
            <person name="Arachchi H.M."/>
            <person name="Berlin A.M."/>
            <person name="Chapman S.B."/>
            <person name="Gainer-Dewar J."/>
            <person name="Goldberg J."/>
            <person name="Griggs A."/>
            <person name="Gujja S."/>
            <person name="Hansen M."/>
            <person name="Howarth C."/>
            <person name="Imamovic A."/>
            <person name="Ireland A."/>
            <person name="Larimer J."/>
            <person name="McCowan C."/>
            <person name="Murphy C."/>
            <person name="Pearson M."/>
            <person name="Poon T.W."/>
            <person name="Priest M."/>
            <person name="Roberts A."/>
            <person name="Saif S."/>
            <person name="Shea T."/>
            <person name="Sisk P."/>
            <person name="Sykes S."/>
            <person name="Wortman J."/>
            <person name="Nusbaum C."/>
            <person name="Birren B."/>
        </authorList>
    </citation>
    <scope>NUCLEOTIDE SEQUENCE [LARGE SCALE GENOMIC DNA]</scope>
    <source>
        <strain evidence="9">WRAIR2</strain>
    </source>
</reference>
<evidence type="ECO:0000256" key="1">
    <source>
        <dbReference type="ARBA" id="ARBA00004141"/>
    </source>
</evidence>
<name>A0A182N7T4_9DIPT</name>
<keyword evidence="7" id="KW-0732">Signal</keyword>
<comment type="subcellular location">
    <subcellularLocation>
        <location evidence="1">Membrane</location>
        <topology evidence="1">Multi-pass membrane protein</topology>
    </subcellularLocation>
</comment>
<sequence>MNLNVALLIKHVILCLVCVVGDKLCETVQKPAILRACIDNATHAFIGCLAAEIILNSLKHYITRQEYCVLLLTATIVSSCIDLDHFIEAKSFSLQDATHLSRRPFLHNSAICVGIFIAFLVARRTVASTLLRLFIAMGVIAFSTHHMRDATRRGIWLKTPFQNYNSPAVPYVGYVAFVNMIPHAMIYLLQAAAVAVPKMKLVELV</sequence>
<feature type="transmembrane region" description="Helical" evidence="6">
    <location>
        <begin position="129"/>
        <end position="148"/>
    </location>
</feature>
<dbReference type="InterPro" id="IPR026572">
    <property type="entry name" value="TMEM267"/>
</dbReference>
<evidence type="ECO:0000256" key="4">
    <source>
        <dbReference type="ARBA" id="ARBA00022989"/>
    </source>
</evidence>
<feature type="transmembrane region" description="Helical" evidence="6">
    <location>
        <begin position="67"/>
        <end position="85"/>
    </location>
</feature>
<dbReference type="AlphaFoldDB" id="A0A182N7T4"/>
<evidence type="ECO:0000313" key="9">
    <source>
        <dbReference type="Proteomes" id="UP000075884"/>
    </source>
</evidence>
<evidence type="ECO:0000256" key="2">
    <source>
        <dbReference type="ARBA" id="ARBA00013977"/>
    </source>
</evidence>
<evidence type="ECO:0000313" key="8">
    <source>
        <dbReference type="EnsemblMetazoa" id="ADIR003708-PA"/>
    </source>
</evidence>
<protein>
    <recommendedName>
        <fullName evidence="2">Transmembrane protein 267</fullName>
    </recommendedName>
</protein>
<dbReference type="GO" id="GO:0016020">
    <property type="term" value="C:membrane"/>
    <property type="evidence" value="ECO:0007669"/>
    <property type="project" value="UniProtKB-SubCell"/>
</dbReference>
<reference evidence="8" key="2">
    <citation type="submission" date="2020-05" db="UniProtKB">
        <authorList>
            <consortium name="EnsemblMetazoa"/>
        </authorList>
    </citation>
    <scope>IDENTIFICATION</scope>
    <source>
        <strain evidence="8">WRAIR2</strain>
    </source>
</reference>
<dbReference type="Proteomes" id="UP000075884">
    <property type="component" value="Unassembled WGS sequence"/>
</dbReference>
<proteinExistence type="predicted"/>
<feature type="chain" id="PRO_5008129518" description="Transmembrane protein 267" evidence="7">
    <location>
        <begin position="22"/>
        <end position="205"/>
    </location>
</feature>
<keyword evidence="9" id="KW-1185">Reference proteome</keyword>
<organism evidence="8 9">
    <name type="scientific">Anopheles dirus</name>
    <dbReference type="NCBI Taxonomy" id="7168"/>
    <lineage>
        <taxon>Eukaryota</taxon>
        <taxon>Metazoa</taxon>
        <taxon>Ecdysozoa</taxon>
        <taxon>Arthropoda</taxon>
        <taxon>Hexapoda</taxon>
        <taxon>Insecta</taxon>
        <taxon>Pterygota</taxon>
        <taxon>Neoptera</taxon>
        <taxon>Endopterygota</taxon>
        <taxon>Diptera</taxon>
        <taxon>Nematocera</taxon>
        <taxon>Culicoidea</taxon>
        <taxon>Culicidae</taxon>
        <taxon>Anophelinae</taxon>
        <taxon>Anopheles</taxon>
    </lineage>
</organism>
<dbReference type="EnsemblMetazoa" id="ADIR003708-RA">
    <property type="protein sequence ID" value="ADIR003708-PA"/>
    <property type="gene ID" value="ADIR003708"/>
</dbReference>
<keyword evidence="5 6" id="KW-0472">Membrane</keyword>
<accession>A0A182N7T4</accession>
<keyword evidence="4 6" id="KW-1133">Transmembrane helix</keyword>
<keyword evidence="3 6" id="KW-0812">Transmembrane</keyword>
<feature type="transmembrane region" description="Helical" evidence="6">
    <location>
        <begin position="105"/>
        <end position="122"/>
    </location>
</feature>
<feature type="signal peptide" evidence="7">
    <location>
        <begin position="1"/>
        <end position="21"/>
    </location>
</feature>
<feature type="transmembrane region" description="Helical" evidence="6">
    <location>
        <begin position="168"/>
        <end position="189"/>
    </location>
</feature>
<dbReference type="VEuPathDB" id="VectorBase:ADIR003708"/>
<evidence type="ECO:0000256" key="3">
    <source>
        <dbReference type="ARBA" id="ARBA00022692"/>
    </source>
</evidence>
<evidence type="ECO:0000256" key="5">
    <source>
        <dbReference type="ARBA" id="ARBA00023136"/>
    </source>
</evidence>
<evidence type="ECO:0000256" key="6">
    <source>
        <dbReference type="SAM" id="Phobius"/>
    </source>
</evidence>
<dbReference type="PANTHER" id="PTHR13628">
    <property type="entry name" value="TRANSMEMBRANE PROTEIN 267"/>
    <property type="match status" value="1"/>
</dbReference>